<name>K1SZB7_9ZZZZ</name>
<dbReference type="SUPFAM" id="SSF158221">
    <property type="entry name" value="YnzC-like"/>
    <property type="match status" value="1"/>
</dbReference>
<dbReference type="EMBL" id="AJWY01008608">
    <property type="protein sequence ID" value="EKC60734.1"/>
    <property type="molecule type" value="Genomic_DNA"/>
</dbReference>
<evidence type="ECO:0000313" key="2">
    <source>
        <dbReference type="EMBL" id="EKC60734.1"/>
    </source>
</evidence>
<dbReference type="HAMAP" id="MF_01103">
    <property type="entry name" value="UPF0291"/>
    <property type="match status" value="1"/>
</dbReference>
<gene>
    <name evidence="2" type="ORF">LEA_12714</name>
</gene>
<reference evidence="2" key="1">
    <citation type="journal article" date="2013" name="Environ. Microbiol.">
        <title>Microbiota from the distal guts of lean and obese adolescents exhibit partial functional redundancy besides clear differences in community structure.</title>
        <authorList>
            <person name="Ferrer M."/>
            <person name="Ruiz A."/>
            <person name="Lanza F."/>
            <person name="Haange S.B."/>
            <person name="Oberbach A."/>
            <person name="Till H."/>
            <person name="Bargiela R."/>
            <person name="Campoy C."/>
            <person name="Segura M.T."/>
            <person name="Richter M."/>
            <person name="von Bergen M."/>
            <person name="Seifert J."/>
            <person name="Suarez A."/>
        </authorList>
    </citation>
    <scope>NUCLEOTIDE SEQUENCE</scope>
</reference>
<dbReference type="Gene3D" id="1.10.287.540">
    <property type="entry name" value="Helix hairpin bin"/>
    <property type="match status" value="1"/>
</dbReference>
<dbReference type="AlphaFoldDB" id="K1SZB7"/>
<dbReference type="PANTHER" id="PTHR37300:SF1">
    <property type="entry name" value="UPF0291 PROTEIN YNZC"/>
    <property type="match status" value="1"/>
</dbReference>
<evidence type="ECO:0000256" key="1">
    <source>
        <dbReference type="ARBA" id="ARBA00022490"/>
    </source>
</evidence>
<organism evidence="2">
    <name type="scientific">human gut metagenome</name>
    <dbReference type="NCBI Taxonomy" id="408170"/>
    <lineage>
        <taxon>unclassified sequences</taxon>
        <taxon>metagenomes</taxon>
        <taxon>organismal metagenomes</taxon>
    </lineage>
</organism>
<dbReference type="PANTHER" id="PTHR37300">
    <property type="entry name" value="UPF0291 PROTEIN CBO2609/CLC_2481"/>
    <property type="match status" value="1"/>
</dbReference>
<sequence length="83" mass="9577">MTMDEKIARINALAHKAKAEGLTDEEKEEQAQLRRDYIDSVKANLKSQLNTLYVLDEKTGKKTKIVDFERERAARAGKKKENR</sequence>
<dbReference type="InterPro" id="IPR009242">
    <property type="entry name" value="DUF896"/>
</dbReference>
<dbReference type="Pfam" id="PF05979">
    <property type="entry name" value="DUF896"/>
    <property type="match status" value="1"/>
</dbReference>
<comment type="caution">
    <text evidence="2">The sequence shown here is derived from an EMBL/GenBank/DDBJ whole genome shotgun (WGS) entry which is preliminary data.</text>
</comment>
<protein>
    <submittedName>
        <fullName evidence="2">Protein containing DUF896, bacterial</fullName>
    </submittedName>
</protein>
<proteinExistence type="inferred from homology"/>
<keyword evidence="1" id="KW-0963">Cytoplasm</keyword>
<accession>K1SZB7</accession>